<protein>
    <recommendedName>
        <fullName evidence="1">N,N-dimethylformamidase alpha subunit domain-containing protein</fullName>
    </recommendedName>
</protein>
<proteinExistence type="predicted"/>
<evidence type="ECO:0000313" key="3">
    <source>
        <dbReference type="Proteomes" id="UP000223527"/>
    </source>
</evidence>
<evidence type="ECO:0000259" key="1">
    <source>
        <dbReference type="Pfam" id="PF26354"/>
    </source>
</evidence>
<gene>
    <name evidence="2" type="ORF">CR162_08500</name>
</gene>
<dbReference type="InterPro" id="IPR058713">
    <property type="entry name" value="DMF_alpha_dom"/>
</dbReference>
<comment type="caution">
    <text evidence="2">The sequence shown here is derived from an EMBL/GenBank/DDBJ whole genome shotgun (WGS) entry which is preliminary data.</text>
</comment>
<reference evidence="2 3" key="1">
    <citation type="submission" date="2017-10" db="EMBL/GenBank/DDBJ databases">
        <authorList>
            <person name="Banno H."/>
            <person name="Chua N.-H."/>
        </authorList>
    </citation>
    <scope>NUCLEOTIDE SEQUENCE [LARGE SCALE GENOMIC DNA]</scope>
    <source>
        <strain evidence="2 3">YW11</strain>
    </source>
</reference>
<dbReference type="RefSeq" id="WP_099095105.1">
    <property type="nucleotide sequence ID" value="NZ_PDNU01000010.1"/>
</dbReference>
<organism evidence="2 3">
    <name type="scientific">Teichococcus rhizosphaerae</name>
    <dbReference type="NCBI Taxonomy" id="1335062"/>
    <lineage>
        <taxon>Bacteria</taxon>
        <taxon>Pseudomonadati</taxon>
        <taxon>Pseudomonadota</taxon>
        <taxon>Alphaproteobacteria</taxon>
        <taxon>Acetobacterales</taxon>
        <taxon>Roseomonadaceae</taxon>
        <taxon>Roseomonas</taxon>
    </lineage>
</organism>
<feature type="domain" description="N,N-dimethylformamidase alpha subunit" evidence="1">
    <location>
        <begin position="19"/>
        <end position="103"/>
    </location>
</feature>
<dbReference type="OrthoDB" id="7068805at2"/>
<sequence length="115" mass="13385">MLVNDPEAAHWPVDPARLDLVEEFRRKPRGPHSDELQKLLHRMRWSGVGRRHVLVTLEPNRRWMLGRMPGRRGAPVETYPNRVFTSLAEAEWAVFVLRWEALTGRKLEIAGNTPE</sequence>
<name>A0A2C7AAT0_9PROT</name>
<keyword evidence="3" id="KW-1185">Reference proteome</keyword>
<dbReference type="Proteomes" id="UP000223527">
    <property type="component" value="Unassembled WGS sequence"/>
</dbReference>
<dbReference type="EMBL" id="PDNU01000010">
    <property type="protein sequence ID" value="PHK95510.1"/>
    <property type="molecule type" value="Genomic_DNA"/>
</dbReference>
<accession>A0A2C7AAT0</accession>
<dbReference type="Pfam" id="PF26354">
    <property type="entry name" value="DMF_alpha"/>
    <property type="match status" value="1"/>
</dbReference>
<evidence type="ECO:0000313" key="2">
    <source>
        <dbReference type="EMBL" id="PHK95510.1"/>
    </source>
</evidence>
<dbReference type="AlphaFoldDB" id="A0A2C7AAT0"/>